<dbReference type="Proteomes" id="UP000709295">
    <property type="component" value="Unassembled WGS sequence"/>
</dbReference>
<evidence type="ECO:0000313" key="3">
    <source>
        <dbReference type="Proteomes" id="UP000709295"/>
    </source>
</evidence>
<dbReference type="AlphaFoldDB" id="A0A8J5I4W6"/>
<keyword evidence="3" id="KW-1185">Reference proteome</keyword>
<dbReference type="InterPro" id="IPR002110">
    <property type="entry name" value="Ankyrin_rpt"/>
</dbReference>
<dbReference type="PANTHER" id="PTHR24198:SF165">
    <property type="entry name" value="ANKYRIN REPEAT-CONTAINING PROTEIN-RELATED"/>
    <property type="match status" value="1"/>
</dbReference>
<evidence type="ECO:0000313" key="2">
    <source>
        <dbReference type="EMBL" id="KAG6942939.1"/>
    </source>
</evidence>
<feature type="non-terminal residue" evidence="2">
    <location>
        <position position="1"/>
    </location>
</feature>
<evidence type="ECO:0000256" key="1">
    <source>
        <dbReference type="PROSITE-ProRule" id="PRU00023"/>
    </source>
</evidence>
<dbReference type="Pfam" id="PF00023">
    <property type="entry name" value="Ank"/>
    <property type="match status" value="1"/>
</dbReference>
<gene>
    <name evidence="2" type="ORF">JG688_00017847</name>
</gene>
<dbReference type="PANTHER" id="PTHR24198">
    <property type="entry name" value="ANKYRIN REPEAT AND PROTEIN KINASE DOMAIN-CONTAINING PROTEIN"/>
    <property type="match status" value="1"/>
</dbReference>
<feature type="repeat" description="ANK" evidence="1">
    <location>
        <begin position="184"/>
        <end position="216"/>
    </location>
</feature>
<proteinExistence type="predicted"/>
<dbReference type="Pfam" id="PF12796">
    <property type="entry name" value="Ank_2"/>
    <property type="match status" value="2"/>
</dbReference>
<evidence type="ECO:0008006" key="4">
    <source>
        <dbReference type="Google" id="ProtNLM"/>
    </source>
</evidence>
<dbReference type="EMBL" id="JAENGY010002892">
    <property type="protein sequence ID" value="KAG6942939.1"/>
    <property type="molecule type" value="Genomic_DNA"/>
</dbReference>
<name>A0A8J5I4W6_9STRA</name>
<reference evidence="2" key="1">
    <citation type="submission" date="2021-01" db="EMBL/GenBank/DDBJ databases">
        <title>Phytophthora aleatoria, a newly-described species from Pinus radiata is distinct from Phytophthora cactorum isolates based on comparative genomics.</title>
        <authorList>
            <person name="Mcdougal R."/>
            <person name="Panda P."/>
            <person name="Williams N."/>
            <person name="Studholme D.J."/>
        </authorList>
    </citation>
    <scope>NUCLEOTIDE SEQUENCE</scope>
    <source>
        <strain evidence="2">NZFS 4037</strain>
    </source>
</reference>
<organism evidence="2 3">
    <name type="scientific">Phytophthora aleatoria</name>
    <dbReference type="NCBI Taxonomy" id="2496075"/>
    <lineage>
        <taxon>Eukaryota</taxon>
        <taxon>Sar</taxon>
        <taxon>Stramenopiles</taxon>
        <taxon>Oomycota</taxon>
        <taxon>Peronosporomycetes</taxon>
        <taxon>Peronosporales</taxon>
        <taxon>Peronosporaceae</taxon>
        <taxon>Phytophthora</taxon>
    </lineage>
</organism>
<comment type="caution">
    <text evidence="2">The sequence shown here is derived from an EMBL/GenBank/DDBJ whole genome shotgun (WGS) entry which is preliminary data.</text>
</comment>
<protein>
    <recommendedName>
        <fullName evidence="4">Ankyrin repeat protein</fullName>
    </recommendedName>
</protein>
<keyword evidence="1" id="KW-0040">ANK repeat</keyword>
<accession>A0A8J5I4W6</accession>
<feature type="repeat" description="ANK" evidence="1">
    <location>
        <begin position="93"/>
        <end position="125"/>
    </location>
</feature>
<dbReference type="PROSITE" id="PS50297">
    <property type="entry name" value="ANK_REP_REGION"/>
    <property type="match status" value="3"/>
</dbReference>
<dbReference type="PROSITE" id="PS50088">
    <property type="entry name" value="ANK_REPEAT"/>
    <property type="match status" value="3"/>
</dbReference>
<feature type="repeat" description="ANK" evidence="1">
    <location>
        <begin position="217"/>
        <end position="249"/>
    </location>
</feature>
<feature type="non-terminal residue" evidence="2">
    <location>
        <position position="587"/>
    </location>
</feature>
<dbReference type="SMART" id="SM00248">
    <property type="entry name" value="ANK"/>
    <property type="match status" value="8"/>
</dbReference>
<sequence>CLLTVSDLSQSVFPATPSVSQKMRLPPTATTEDVHAAWLGAGANEDVATMRQLRSQFPEWLDFQRKVGSATSGSLPERQARFCSWNGFHLRTIGASALHTAAWGGSLGILEFLLESGQSPDESNDSGVTAIMVTILRLNLMTMRCVLRDGEACRKEQDERVALAIAVIKLLLSFGANVDAQSQDGKTALHCSTFDDAYEVAKCLLDAGATITAVDENGRTPLHYCVHEGGLQVTDLLLTRGANIDSEDKDGISPLELMLQRANVTILQLFLNHHHCVATPHRHDFAEAVLLQAVDTLEEKMVFYILENEYASVAVRNSDGETTFHRAILKRSSSLMELLADFDSAGDNLVATTVNSETPTHYAAKYGSHRVVETLLQCLTSVFGDLQELGATNPLNTVNQQGMTSLYIAATTPSRCNIDLVDLWGIRAATNVERNSKTTLLLHHGARLFPLALLVQTTSDSSRMILPLQVQHCLRTWLVESVWHGSNEEPEDEETAHTGPNKNMVEALTELCVRWMSSVTCSGSWASLLPIFICAGYAHEFVPLLVELPLQNWAVPVLLRQLEKFARHQLCHPLLLQLHHELLEAFQ</sequence>